<feature type="region of interest" description="Disordered" evidence="1">
    <location>
        <begin position="250"/>
        <end position="297"/>
    </location>
</feature>
<feature type="compositionally biased region" description="Basic and acidic residues" evidence="1">
    <location>
        <begin position="603"/>
        <end position="620"/>
    </location>
</feature>
<feature type="compositionally biased region" description="Low complexity" evidence="1">
    <location>
        <begin position="527"/>
        <end position="541"/>
    </location>
</feature>
<evidence type="ECO:0000256" key="1">
    <source>
        <dbReference type="SAM" id="MobiDB-lite"/>
    </source>
</evidence>
<feature type="region of interest" description="Disordered" evidence="1">
    <location>
        <begin position="416"/>
        <end position="732"/>
    </location>
</feature>
<comment type="caution">
    <text evidence="3">The sequence shown here is derived from an EMBL/GenBank/DDBJ whole genome shotgun (WGS) entry which is preliminary data.</text>
</comment>
<organism evidence="3 4">
    <name type="scientific">Meloidogyne enterolobii</name>
    <name type="common">Root-knot nematode worm</name>
    <name type="synonym">Meloidogyne mayaguensis</name>
    <dbReference type="NCBI Taxonomy" id="390850"/>
    <lineage>
        <taxon>Eukaryota</taxon>
        <taxon>Metazoa</taxon>
        <taxon>Ecdysozoa</taxon>
        <taxon>Nematoda</taxon>
        <taxon>Chromadorea</taxon>
        <taxon>Rhabditida</taxon>
        <taxon>Tylenchina</taxon>
        <taxon>Tylenchomorpha</taxon>
        <taxon>Tylenchoidea</taxon>
        <taxon>Meloidogynidae</taxon>
        <taxon>Meloidogyninae</taxon>
        <taxon>Meloidogyne</taxon>
    </lineage>
</organism>
<evidence type="ECO:0000313" key="3">
    <source>
        <dbReference type="EMBL" id="CAD2165485.1"/>
    </source>
</evidence>
<name>A0A6V7UVR7_MELEN</name>
<evidence type="ECO:0000256" key="2">
    <source>
        <dbReference type="SAM" id="Phobius"/>
    </source>
</evidence>
<protein>
    <submittedName>
        <fullName evidence="3">Uncharacterized protein</fullName>
    </submittedName>
</protein>
<accession>A0A6V7UVR7</accession>
<gene>
    <name evidence="3" type="ORF">MENT_LOCUS17205</name>
</gene>
<feature type="compositionally biased region" description="Basic and acidic residues" evidence="1">
    <location>
        <begin position="690"/>
        <end position="723"/>
    </location>
</feature>
<keyword evidence="2" id="KW-0472">Membrane</keyword>
<keyword evidence="2" id="KW-1133">Transmembrane helix</keyword>
<keyword evidence="2" id="KW-0812">Transmembrane</keyword>
<feature type="region of interest" description="Disordered" evidence="1">
    <location>
        <begin position="1"/>
        <end position="37"/>
    </location>
</feature>
<dbReference type="Proteomes" id="UP000580250">
    <property type="component" value="Unassembled WGS sequence"/>
</dbReference>
<evidence type="ECO:0000313" key="4">
    <source>
        <dbReference type="Proteomes" id="UP000580250"/>
    </source>
</evidence>
<reference evidence="3 4" key="1">
    <citation type="submission" date="2020-08" db="EMBL/GenBank/DDBJ databases">
        <authorList>
            <person name="Koutsovoulos G."/>
            <person name="Danchin GJ E."/>
        </authorList>
    </citation>
    <scope>NUCLEOTIDE SEQUENCE [LARGE SCALE GENOMIC DNA]</scope>
</reference>
<feature type="compositionally biased region" description="Low complexity" evidence="1">
    <location>
        <begin position="254"/>
        <end position="297"/>
    </location>
</feature>
<feature type="compositionally biased region" description="Low complexity" evidence="1">
    <location>
        <begin position="181"/>
        <end position="193"/>
    </location>
</feature>
<proteinExistence type="predicted"/>
<dbReference type="AlphaFoldDB" id="A0A6V7UVR7"/>
<feature type="region of interest" description="Disordered" evidence="1">
    <location>
        <begin position="143"/>
        <end position="205"/>
    </location>
</feature>
<feature type="compositionally biased region" description="Basic and acidic residues" evidence="1">
    <location>
        <begin position="11"/>
        <end position="21"/>
    </location>
</feature>
<dbReference type="OrthoDB" id="5838215at2759"/>
<sequence length="771" mass="86516">MKVFTVGLDQKPVEENKEKTDSPPPGYSTTETRIPLPMGPELPRPSLPIPPPQPIIVRKSRGYKGILLVMLSVFVMAIFALVLSEMAYSRQRDENYFKLRWAELKQRFGYENDGNIDYYTQAANAISDKLLSLTKSNEIQLPRVPQSASLEEETTSSSTTQDTPVVAIDTFPMAPSKIGNSADSSISRSSQTSDEVEPPHPFFGSGNFNGAFSQIRDARLKFLRNILQKIKQHAEDIGFDGTMQVSIVEVEPQNSDSSSTSNEDNNNNNNLLSNGNWPSSIFQRPQQQQQVLQFPQSSSAHFFPHPRPLVEDFKNSRSFLDGFGEMHQPSLFMQNNQVGEQEEQQRPRFFSPWALQQNELPSSHPIMPSGDMQQQQQIPSFIDKFLRWPRINGFRQSAPEMLFFHPFFQPQQQQQQQQMNMRFPPPPPPSSDWAHPQQNSFGFGGNSGALPRPSSFEHWNNGVFQPQQNSMPQQQQQIPPSMGMMGGRQIEQQQLQQQPPQPQQPQPEAKLSAPSVVIGDSGEEKSQVVQQPGQQPQQPKQPEQKESSWMTPDLLPAWLFDNLSSRKSNAAGGPPSPQQPAEMAPPKFPSVSVIENNPSGSKSESDSKSSIDEGNSRSDETENTPSRLSADALPVETPKVIDIAHGEIGKINNNNKDDKDDDKDDTIGNSHQPEEVIEVDAAPQLNEQQTEQKNDEQKNEQNESKDQKEDQPKEQKEDEKTEAKPVNVPLQQQKLFPEMPSVFFQVDDPANDHQAAAIQPAQDNLHLAERA</sequence>
<feature type="compositionally biased region" description="Low complexity" evidence="1">
    <location>
        <begin position="465"/>
        <end position="483"/>
    </location>
</feature>
<dbReference type="EMBL" id="CAJEWN010000110">
    <property type="protein sequence ID" value="CAD2165485.1"/>
    <property type="molecule type" value="Genomic_DNA"/>
</dbReference>
<feature type="transmembrane region" description="Helical" evidence="2">
    <location>
        <begin position="66"/>
        <end position="88"/>
    </location>
</feature>